<dbReference type="InterPro" id="IPR009003">
    <property type="entry name" value="Peptidase_S1_PA"/>
</dbReference>
<dbReference type="PANTHER" id="PTHR24256">
    <property type="entry name" value="TRYPTASE-RELATED"/>
    <property type="match status" value="1"/>
</dbReference>
<dbReference type="SMART" id="SM00020">
    <property type="entry name" value="Tryp_SPc"/>
    <property type="match status" value="1"/>
</dbReference>
<keyword evidence="4 9" id="KW-0732">Signal</keyword>
<proteinExistence type="inferred from homology"/>
<feature type="domain" description="Peptidase S1" evidence="10">
    <location>
        <begin position="48"/>
        <end position="272"/>
    </location>
</feature>
<dbReference type="Pfam" id="PF00089">
    <property type="entry name" value="Trypsin"/>
    <property type="match status" value="1"/>
</dbReference>
<name>A0A4Y0BJ94_ANOFN</name>
<dbReference type="AlphaFoldDB" id="A0A4Y0BJ94"/>
<evidence type="ECO:0000256" key="5">
    <source>
        <dbReference type="ARBA" id="ARBA00022859"/>
    </source>
</evidence>
<evidence type="ECO:0000256" key="7">
    <source>
        <dbReference type="ARBA" id="ARBA00023180"/>
    </source>
</evidence>
<comment type="subcellular location">
    <subcellularLocation>
        <location evidence="1">Secreted</location>
    </subcellularLocation>
</comment>
<sequence>MQFYTVFLVFGIAVVSAAESDVQELPITVVENLHQQWQPLVEESNNLSTDGYLAYPGQFPYHAHLYINNDDHASTTVSSGSLITPNYILTEAGALRSNIAYGNMHGYAVLGVDRGNPEPEQRINFNEAGTQLHPSYDIATVRLEHPVTFTTFVRPIRLPRLSDSRTYEMMEGTNVGNSFDGTARYLRNQVMSNYDCSEQHPYAVAYWFYICTNAYVGGALCTRTHGSGLVVEDEKGPILVGITNVIYWCALNYPILYIRVSEFRDWISMNSNYVFDA</sequence>
<dbReference type="Gene3D" id="2.40.10.10">
    <property type="entry name" value="Trypsin-like serine proteases"/>
    <property type="match status" value="1"/>
</dbReference>
<evidence type="ECO:0000256" key="2">
    <source>
        <dbReference type="ARBA" id="ARBA00022525"/>
    </source>
</evidence>
<keyword evidence="6" id="KW-1015">Disulfide bond</keyword>
<dbReference type="PROSITE" id="PS50240">
    <property type="entry name" value="TRYPSIN_DOM"/>
    <property type="match status" value="1"/>
</dbReference>
<dbReference type="SUPFAM" id="SSF50494">
    <property type="entry name" value="Trypsin-like serine proteases"/>
    <property type="match status" value="1"/>
</dbReference>
<keyword evidence="3" id="KW-0399">Innate immunity</keyword>
<dbReference type="InterPro" id="IPR051487">
    <property type="entry name" value="Ser/Thr_Proteases_Immune/Dev"/>
</dbReference>
<organism evidence="11">
    <name type="scientific">Anopheles funestus</name>
    <name type="common">African malaria mosquito</name>
    <dbReference type="NCBI Taxonomy" id="62324"/>
    <lineage>
        <taxon>Eukaryota</taxon>
        <taxon>Metazoa</taxon>
        <taxon>Ecdysozoa</taxon>
        <taxon>Arthropoda</taxon>
        <taxon>Hexapoda</taxon>
        <taxon>Insecta</taxon>
        <taxon>Pterygota</taxon>
        <taxon>Neoptera</taxon>
        <taxon>Endopterygota</taxon>
        <taxon>Diptera</taxon>
        <taxon>Nematocera</taxon>
        <taxon>Culicoidea</taxon>
        <taxon>Culicidae</taxon>
        <taxon>Anophelinae</taxon>
        <taxon>Anopheles</taxon>
    </lineage>
</organism>
<evidence type="ECO:0000256" key="1">
    <source>
        <dbReference type="ARBA" id="ARBA00004613"/>
    </source>
</evidence>
<keyword evidence="2" id="KW-0964">Secreted</keyword>
<accession>A0A4Y0BJ94</accession>
<keyword evidence="7" id="KW-0325">Glycoprotein</keyword>
<dbReference type="InterPro" id="IPR001254">
    <property type="entry name" value="Trypsin_dom"/>
</dbReference>
<protein>
    <submittedName>
        <fullName evidence="11">Peptidase S1 domain-containing protein</fullName>
    </submittedName>
</protein>
<dbReference type="VEuPathDB" id="VectorBase:AFUN018981"/>
<feature type="signal peptide" evidence="9">
    <location>
        <begin position="1"/>
        <end position="17"/>
    </location>
</feature>
<dbReference type="GO" id="GO:0005576">
    <property type="term" value="C:extracellular region"/>
    <property type="evidence" value="ECO:0007669"/>
    <property type="project" value="UniProtKB-SubCell"/>
</dbReference>
<evidence type="ECO:0000259" key="10">
    <source>
        <dbReference type="PROSITE" id="PS50240"/>
    </source>
</evidence>
<reference evidence="11" key="1">
    <citation type="submission" date="2020-05" db="UniProtKB">
        <authorList>
            <consortium name="EnsemblMetazoa"/>
        </authorList>
    </citation>
    <scope>IDENTIFICATION</scope>
    <source>
        <strain evidence="11">FUMOZ</strain>
    </source>
</reference>
<dbReference type="InterPro" id="IPR043504">
    <property type="entry name" value="Peptidase_S1_PA_chymotrypsin"/>
</dbReference>
<dbReference type="GO" id="GO:0006508">
    <property type="term" value="P:proteolysis"/>
    <property type="evidence" value="ECO:0007669"/>
    <property type="project" value="InterPro"/>
</dbReference>
<evidence type="ECO:0000256" key="8">
    <source>
        <dbReference type="ARBA" id="ARBA00024195"/>
    </source>
</evidence>
<dbReference type="GO" id="GO:0004252">
    <property type="term" value="F:serine-type endopeptidase activity"/>
    <property type="evidence" value="ECO:0007669"/>
    <property type="project" value="InterPro"/>
</dbReference>
<feature type="chain" id="PRO_5021393626" evidence="9">
    <location>
        <begin position="18"/>
        <end position="277"/>
    </location>
</feature>
<evidence type="ECO:0000256" key="9">
    <source>
        <dbReference type="SAM" id="SignalP"/>
    </source>
</evidence>
<evidence type="ECO:0000256" key="6">
    <source>
        <dbReference type="ARBA" id="ARBA00023157"/>
    </source>
</evidence>
<evidence type="ECO:0000256" key="4">
    <source>
        <dbReference type="ARBA" id="ARBA00022729"/>
    </source>
</evidence>
<dbReference type="STRING" id="62324.A0A4Y0BJ94"/>
<dbReference type="VEuPathDB" id="VectorBase:AFUN2_005398"/>
<evidence type="ECO:0000313" key="11">
    <source>
        <dbReference type="EnsemblMetazoa" id="AFUN018981-PA"/>
    </source>
</evidence>
<dbReference type="EnsemblMetazoa" id="AFUN018981-RA">
    <property type="protein sequence ID" value="AFUN018981-PA"/>
    <property type="gene ID" value="AFUN018981"/>
</dbReference>
<dbReference type="GO" id="GO:0045087">
    <property type="term" value="P:innate immune response"/>
    <property type="evidence" value="ECO:0007669"/>
    <property type="project" value="UniProtKB-KW"/>
</dbReference>
<evidence type="ECO:0000256" key="3">
    <source>
        <dbReference type="ARBA" id="ARBA00022588"/>
    </source>
</evidence>
<keyword evidence="5" id="KW-0391">Immunity</keyword>
<comment type="similarity">
    <text evidence="8">Belongs to the peptidase S1 family. CLIP subfamily.</text>
</comment>